<feature type="active site" description="Charge relay system" evidence="5">
    <location>
        <position position="153"/>
    </location>
</feature>
<dbReference type="InterPro" id="IPR036928">
    <property type="entry name" value="AS_sf"/>
</dbReference>
<dbReference type="InterPro" id="IPR023631">
    <property type="entry name" value="Amidase_dom"/>
</dbReference>
<dbReference type="Proteomes" id="UP000229342">
    <property type="component" value="Unassembled WGS sequence"/>
</dbReference>
<dbReference type="PANTHER" id="PTHR11895:SF7">
    <property type="entry name" value="GLUTAMYL-TRNA(GLN) AMIDOTRANSFERASE SUBUNIT A, MITOCHONDRIAL"/>
    <property type="match status" value="1"/>
</dbReference>
<accession>A0A2H0KEA8</accession>
<evidence type="ECO:0000313" key="7">
    <source>
        <dbReference type="EMBL" id="PIQ68933.1"/>
    </source>
</evidence>
<evidence type="ECO:0000256" key="5">
    <source>
        <dbReference type="HAMAP-Rule" id="MF_00120"/>
    </source>
</evidence>
<dbReference type="AlphaFoldDB" id="A0A2H0KEA8"/>
<keyword evidence="7" id="KW-0808">Transferase</keyword>
<evidence type="ECO:0000256" key="3">
    <source>
        <dbReference type="ARBA" id="ARBA00022840"/>
    </source>
</evidence>
<keyword evidence="1 5" id="KW-0436">Ligase</keyword>
<evidence type="ECO:0000259" key="6">
    <source>
        <dbReference type="Pfam" id="PF01425"/>
    </source>
</evidence>
<feature type="domain" description="Amidase" evidence="6">
    <location>
        <begin position="25"/>
        <end position="463"/>
    </location>
</feature>
<dbReference type="InterPro" id="IPR000120">
    <property type="entry name" value="Amidase"/>
</dbReference>
<protein>
    <recommendedName>
        <fullName evidence="5">Glutamyl-tRNA(Gln) amidotransferase subunit A</fullName>
        <shortName evidence="5">Glu-ADT subunit A</shortName>
        <ecNumber evidence="5">6.3.5.7</ecNumber>
    </recommendedName>
</protein>
<keyword evidence="4 5" id="KW-0648">Protein biosynthesis</keyword>
<feature type="active site" description="Acyl-ester intermediate" evidence="5">
    <location>
        <position position="177"/>
    </location>
</feature>
<proteinExistence type="inferred from homology"/>
<comment type="subunit">
    <text evidence="5">Heterotrimer of A, B and C subunits.</text>
</comment>
<dbReference type="NCBIfam" id="TIGR00132">
    <property type="entry name" value="gatA"/>
    <property type="match status" value="1"/>
</dbReference>
<comment type="caution">
    <text evidence="7">The sequence shown here is derived from an EMBL/GenBank/DDBJ whole genome shotgun (WGS) entry which is preliminary data.</text>
</comment>
<keyword evidence="2 5" id="KW-0547">Nucleotide-binding</keyword>
<comment type="similarity">
    <text evidence="5">Belongs to the amidase family. GatA subfamily.</text>
</comment>
<dbReference type="HAMAP" id="MF_00120">
    <property type="entry name" value="GatA"/>
    <property type="match status" value="1"/>
</dbReference>
<dbReference type="GO" id="GO:0006412">
    <property type="term" value="P:translation"/>
    <property type="evidence" value="ECO:0007669"/>
    <property type="project" value="UniProtKB-UniRule"/>
</dbReference>
<evidence type="ECO:0000256" key="1">
    <source>
        <dbReference type="ARBA" id="ARBA00022598"/>
    </source>
</evidence>
<dbReference type="EMBL" id="PCVG01000018">
    <property type="protein sequence ID" value="PIQ68933.1"/>
    <property type="molecule type" value="Genomic_DNA"/>
</dbReference>
<dbReference type="PANTHER" id="PTHR11895">
    <property type="entry name" value="TRANSAMIDASE"/>
    <property type="match status" value="1"/>
</dbReference>
<evidence type="ECO:0000313" key="8">
    <source>
        <dbReference type="Proteomes" id="UP000229342"/>
    </source>
</evidence>
<organism evidence="7 8">
    <name type="scientific">Candidatus Taylorbacteria bacterium CG11_big_fil_rev_8_21_14_0_20_46_11</name>
    <dbReference type="NCBI Taxonomy" id="1975025"/>
    <lineage>
        <taxon>Bacteria</taxon>
        <taxon>Candidatus Tayloriibacteriota</taxon>
    </lineage>
</organism>
<evidence type="ECO:0000256" key="2">
    <source>
        <dbReference type="ARBA" id="ARBA00022741"/>
    </source>
</evidence>
<dbReference type="EC" id="6.3.5.7" evidence="5"/>
<dbReference type="InterPro" id="IPR004412">
    <property type="entry name" value="GatA"/>
</dbReference>
<comment type="function">
    <text evidence="5">Allows the formation of correctly charged Gln-tRNA(Gln) through the transamidation of misacylated Glu-tRNA(Gln) in organisms which lack glutaminyl-tRNA synthetase. The reaction takes place in the presence of glutamine and ATP through an activated gamma-phospho-Glu-tRNA(Gln).</text>
</comment>
<comment type="catalytic activity">
    <reaction evidence="5">
        <text>L-glutamyl-tRNA(Gln) + L-glutamine + ATP + H2O = L-glutaminyl-tRNA(Gln) + L-glutamate + ADP + phosphate + H(+)</text>
        <dbReference type="Rhea" id="RHEA:17521"/>
        <dbReference type="Rhea" id="RHEA-COMP:9681"/>
        <dbReference type="Rhea" id="RHEA-COMP:9684"/>
        <dbReference type="ChEBI" id="CHEBI:15377"/>
        <dbReference type="ChEBI" id="CHEBI:15378"/>
        <dbReference type="ChEBI" id="CHEBI:29985"/>
        <dbReference type="ChEBI" id="CHEBI:30616"/>
        <dbReference type="ChEBI" id="CHEBI:43474"/>
        <dbReference type="ChEBI" id="CHEBI:58359"/>
        <dbReference type="ChEBI" id="CHEBI:78520"/>
        <dbReference type="ChEBI" id="CHEBI:78521"/>
        <dbReference type="ChEBI" id="CHEBI:456216"/>
        <dbReference type="EC" id="6.3.5.7"/>
    </reaction>
</comment>
<dbReference type="SUPFAM" id="SSF75304">
    <property type="entry name" value="Amidase signature (AS) enzymes"/>
    <property type="match status" value="1"/>
</dbReference>
<dbReference type="GO" id="GO:0050567">
    <property type="term" value="F:glutaminyl-tRNA synthase (glutamine-hydrolyzing) activity"/>
    <property type="evidence" value="ECO:0007669"/>
    <property type="project" value="UniProtKB-UniRule"/>
</dbReference>
<dbReference type="GO" id="GO:0005524">
    <property type="term" value="F:ATP binding"/>
    <property type="evidence" value="ECO:0007669"/>
    <property type="project" value="UniProtKB-KW"/>
</dbReference>
<feature type="active site" description="Charge relay system" evidence="5">
    <location>
        <position position="78"/>
    </location>
</feature>
<gene>
    <name evidence="5" type="primary">gatA</name>
    <name evidence="7" type="ORF">COV91_01550</name>
</gene>
<keyword evidence="3 5" id="KW-0067">ATP-binding</keyword>
<sequence length="482" mass="52042">MIDLGTLTIRKAHEAMKRGDFSAVELAEAYLKNIEARNVELNAYLEVFDDVREQAQEADARFKEGTATVLTGIPIALKDNILVKGRRVSAASKILEGYVATYDSTVARKLKEAGVVLLGRANMDEFAMGSSTENSAFGPSKNPFDTSRVPGGSSGGVTVAIASDMALAGIGTDTGGSVRQPAAFCGLVGLKNTYGSISRSGLIAMGSSLDIAGPIAKTIEDVEILFEVLRGTDILDSTSIEIKIRNSKFEIRNLKIGVPENFLTMKGIDPDVLENFTASIEKLRAQGCTIQNITLPTIPHSLAVYYIIMPAEVSTNLSRFDGVKFGLHKEGERLLDDYVLTRTEGFGKEVRRRLLLGAYVLSSGYHDAYYGKAVRVRTHIEQELDSVFKTVDVIATPTTPTPAFKIGEKAQDPLAMYLADIFTVPANIAGVPAVSLPSGQVKREGKSLPLGLHLMAAHGNDRILFECGRLFEGSVQVRLHAK</sequence>
<dbReference type="Gene3D" id="3.90.1300.10">
    <property type="entry name" value="Amidase signature (AS) domain"/>
    <property type="match status" value="1"/>
</dbReference>
<dbReference type="GO" id="GO:0030956">
    <property type="term" value="C:glutamyl-tRNA(Gln) amidotransferase complex"/>
    <property type="evidence" value="ECO:0007669"/>
    <property type="project" value="InterPro"/>
</dbReference>
<dbReference type="Pfam" id="PF01425">
    <property type="entry name" value="Amidase"/>
    <property type="match status" value="1"/>
</dbReference>
<reference evidence="7 8" key="1">
    <citation type="submission" date="2017-09" db="EMBL/GenBank/DDBJ databases">
        <title>Depth-based differentiation of microbial function through sediment-hosted aquifers and enrichment of novel symbionts in the deep terrestrial subsurface.</title>
        <authorList>
            <person name="Probst A.J."/>
            <person name="Ladd B."/>
            <person name="Jarett J.K."/>
            <person name="Geller-Mcgrath D.E."/>
            <person name="Sieber C.M."/>
            <person name="Emerson J.B."/>
            <person name="Anantharaman K."/>
            <person name="Thomas B.C."/>
            <person name="Malmstrom R."/>
            <person name="Stieglmeier M."/>
            <person name="Klingl A."/>
            <person name="Woyke T."/>
            <person name="Ryan C.M."/>
            <person name="Banfield J.F."/>
        </authorList>
    </citation>
    <scope>NUCLEOTIDE SEQUENCE [LARGE SCALE GENOMIC DNA]</scope>
    <source>
        <strain evidence="7">CG11_big_fil_rev_8_21_14_0_20_46_11</strain>
    </source>
</reference>
<evidence type="ECO:0000256" key="4">
    <source>
        <dbReference type="ARBA" id="ARBA00022917"/>
    </source>
</evidence>
<dbReference type="GO" id="GO:0016740">
    <property type="term" value="F:transferase activity"/>
    <property type="evidence" value="ECO:0007669"/>
    <property type="project" value="UniProtKB-KW"/>
</dbReference>
<name>A0A2H0KEA8_9BACT</name>